<gene>
    <name evidence="2" type="ORF">Hsar01_00486</name>
</gene>
<organism evidence="2 3">
    <name type="scientific">Haloferula sargassicola</name>
    <dbReference type="NCBI Taxonomy" id="490096"/>
    <lineage>
        <taxon>Bacteria</taxon>
        <taxon>Pseudomonadati</taxon>
        <taxon>Verrucomicrobiota</taxon>
        <taxon>Verrucomicrobiia</taxon>
        <taxon>Verrucomicrobiales</taxon>
        <taxon>Verrucomicrobiaceae</taxon>
        <taxon>Haloferula</taxon>
    </lineage>
</organism>
<name>A0ABP9UPN8_9BACT</name>
<feature type="signal peptide" evidence="1">
    <location>
        <begin position="1"/>
        <end position="20"/>
    </location>
</feature>
<comment type="caution">
    <text evidence="2">The sequence shown here is derived from an EMBL/GenBank/DDBJ whole genome shotgun (WGS) entry which is preliminary data.</text>
</comment>
<evidence type="ECO:0000256" key="1">
    <source>
        <dbReference type="SAM" id="SignalP"/>
    </source>
</evidence>
<keyword evidence="3" id="KW-1185">Reference proteome</keyword>
<dbReference type="RefSeq" id="WP_353565434.1">
    <property type="nucleotide sequence ID" value="NZ_BAABRI010000002.1"/>
</dbReference>
<feature type="chain" id="PRO_5045946688" evidence="1">
    <location>
        <begin position="21"/>
        <end position="743"/>
    </location>
</feature>
<evidence type="ECO:0000313" key="2">
    <source>
        <dbReference type="EMBL" id="GAA5481279.1"/>
    </source>
</evidence>
<protein>
    <submittedName>
        <fullName evidence="2">Uncharacterized protein</fullName>
    </submittedName>
</protein>
<accession>A0ABP9UPN8</accession>
<keyword evidence="1" id="KW-0732">Signal</keyword>
<proteinExistence type="predicted"/>
<sequence length="743" mass="79553">MNPFRLLLLLLLLATAPLPAASGPDCRLDSLGRFAVTAEVPAGQRHAILELSSDLSGAPWRKMLACATDGTAARVTFRLPVAGVRGFARVVTGPEAQPPPVELDDPDLVTTAYGDPVPEAVKIQFLTAAGGKMREWKSLPWEEYLAHLIAWAKASPEVAEAEISGVAGNVSIHFTDGDICVLLNRPRSSADAGLPQPPATGVSLVAGRGTKSIAIGSLPGSNRAVTAFSLESKFPNSAPTIGGWLSSRGYEVANFGTTSVQQVIGWAPRGNPLGALFWHAHGCSYKKADGTEGIGIITRESTGVTHPVYGEMRENGELMLAIDEGDPLPVYGITSKFIRQRMHFAPHSVVVLDACCGAHPDLGNAFIAAGAGTFVSWDWLSGDMSGTPCLKIFDRLLGTNSEPPISVPAERSFAIGTVQAWMTLNHYDEDPSPHYKDQTRSNAKLVWYHHPSQPANILLPSVMRVLAEAGDDAEPFSKYLIEGDFGPDPGSSKRSVLWGGQDMNVLRWDPLDGITIRVPAHPPRGDIQVVLSKDYYSYSNKVPMTEWQVPFTYEVVGQGSLGARMDLNVRFRGDIHGSRGMPEMEPQYLPVVFTNMADCTGSITAGGTWHVSQGNSLSWSGGSTLTSRDWNAGGTGVLDQSVMSNGVLLVKAGTAPLFSLQASGRFTETERWIDDNGGVHEQVRESVLGLDSVPFLLSQPLSFNPATGRLASGNRSIWGDTETAVLSWPAVTPAPMPTDATPR</sequence>
<dbReference type="EMBL" id="BAABRI010000002">
    <property type="protein sequence ID" value="GAA5481279.1"/>
    <property type="molecule type" value="Genomic_DNA"/>
</dbReference>
<reference evidence="2 3" key="1">
    <citation type="submission" date="2024-02" db="EMBL/GenBank/DDBJ databases">
        <title>Haloferula sargassicola NBRC 104335.</title>
        <authorList>
            <person name="Ichikawa N."/>
            <person name="Katano-Makiyama Y."/>
            <person name="Hidaka K."/>
        </authorList>
    </citation>
    <scope>NUCLEOTIDE SEQUENCE [LARGE SCALE GENOMIC DNA]</scope>
    <source>
        <strain evidence="2 3">NBRC 104335</strain>
    </source>
</reference>
<dbReference type="Proteomes" id="UP001476282">
    <property type="component" value="Unassembled WGS sequence"/>
</dbReference>
<evidence type="ECO:0000313" key="3">
    <source>
        <dbReference type="Proteomes" id="UP001476282"/>
    </source>
</evidence>